<dbReference type="STRING" id="1631249.BQ8794_50715"/>
<dbReference type="EMBL" id="FTPD01000045">
    <property type="protein sequence ID" value="SIT58613.1"/>
    <property type="molecule type" value="Genomic_DNA"/>
</dbReference>
<evidence type="ECO:0000313" key="4">
    <source>
        <dbReference type="EMBL" id="SIT58613.1"/>
    </source>
</evidence>
<protein>
    <recommendedName>
        <fullName evidence="6">Tail sheath protein</fullName>
    </recommendedName>
</protein>
<dbReference type="Pfam" id="PF04984">
    <property type="entry name" value="Phage_sheath_1"/>
    <property type="match status" value="1"/>
</dbReference>
<name>A0A1R3VFG1_9HYPH</name>
<keyword evidence="5" id="KW-1185">Reference proteome</keyword>
<dbReference type="RefSeq" id="WP_077381614.1">
    <property type="nucleotide sequence ID" value="NZ_FTPD01000045.1"/>
</dbReference>
<dbReference type="InterPro" id="IPR020287">
    <property type="entry name" value="Tail_sheath_C"/>
</dbReference>
<accession>A0A1R3VFG1</accession>
<feature type="domain" description="Tail sheath protein C-terminal" evidence="3">
    <location>
        <begin position="572"/>
        <end position="674"/>
    </location>
</feature>
<evidence type="ECO:0000256" key="1">
    <source>
        <dbReference type="ARBA" id="ARBA00008005"/>
    </source>
</evidence>
<dbReference type="PANTHER" id="PTHR35861">
    <property type="match status" value="1"/>
</dbReference>
<comment type="similarity">
    <text evidence="1">Belongs to the myoviridae tail sheath protein family.</text>
</comment>
<dbReference type="InterPro" id="IPR052042">
    <property type="entry name" value="Tail_sheath_structural"/>
</dbReference>
<reference evidence="5" key="1">
    <citation type="submission" date="2017-01" db="EMBL/GenBank/DDBJ databases">
        <authorList>
            <person name="Brunel B."/>
        </authorList>
    </citation>
    <scope>NUCLEOTIDE SEQUENCE [LARGE SCALE GENOMIC DNA]</scope>
</reference>
<dbReference type="InterPro" id="IPR035089">
    <property type="entry name" value="Phage_sheath_subtilisin"/>
</dbReference>
<gene>
    <name evidence="4" type="ORF">BQ8794_50715</name>
</gene>
<dbReference type="PANTHER" id="PTHR35861:SF1">
    <property type="entry name" value="PHAGE TAIL SHEATH PROTEIN"/>
    <property type="match status" value="1"/>
</dbReference>
<dbReference type="Proteomes" id="UP000188388">
    <property type="component" value="Unassembled WGS sequence"/>
</dbReference>
<sequence>MPEYLAPGVFLEEVDLKAPSIEGVSTSTTGMVGYTTRGPTKGRPVLVTNMLQFRQNFGRPFLTSDPTVLGKEELFLAAEGFFANGGRRLYVTRAVGAGAVNAASQTRGGMVTRLAPGSDALVGQPIIKPVSLRGLSAGKEIRLQMVEDGVTYLSNVLHVTASGINRATGEVTLDANITITPAGKASFLTRSTALVTRIDRIQAFQAAEGTPRPASVLLSAVDAGAWGNELVVQAAHTDGVRAEYDANLGSNRIQLKSGAGFYEKAWIEIDRGNGANSKLYRQVVSASGNIIVLDGAVIPANGLNPLAPATKTIITVCEFSLSVAYDGMLEAYRGLTLENVQGRFVTDVVNSRSRLIHVDTVPATTNPFFYPSGDNGLNLTVTTPGVDAPPAAINLIGQDLGPGQRTGLKALEEIEDISIIAVPGWGDQAVQEAMIEQCERLKYRVALLDPLVAGGTPPTLNDIQAQRLQFDSKYAAIYYPRVIVRDAAGNRRPVGPSGHMAGVCARVDNERGVWKAPGNETVRNILDLEMIVTKGEHEVLNPQPNNINVFRDFRNEGRGLRIYGARCITSFADWKYLSVRRLFIFIERSLEIGTQWAVLEPNDQRLWSKLKDSVDSFLSGLWREGALFGDKKEHAFYIDCGYETMSLDDIDNGRLIMEIGIAPVKPAEFVIIRIGQWAGGSFTEEV</sequence>
<dbReference type="Pfam" id="PF17482">
    <property type="entry name" value="Phage_sheath_1C"/>
    <property type="match status" value="1"/>
</dbReference>
<dbReference type="AlphaFoldDB" id="A0A1R3VFG1"/>
<proteinExistence type="inferred from homology"/>
<dbReference type="Gene3D" id="3.40.50.11780">
    <property type="match status" value="2"/>
</dbReference>
<evidence type="ECO:0000259" key="2">
    <source>
        <dbReference type="Pfam" id="PF04984"/>
    </source>
</evidence>
<feature type="domain" description="Tail sheath protein subtilisin-like" evidence="2">
    <location>
        <begin position="408"/>
        <end position="567"/>
    </location>
</feature>
<organism evidence="4 5">
    <name type="scientific">Mesorhizobium prunaredense</name>
    <dbReference type="NCBI Taxonomy" id="1631249"/>
    <lineage>
        <taxon>Bacteria</taxon>
        <taxon>Pseudomonadati</taxon>
        <taxon>Pseudomonadota</taxon>
        <taxon>Alphaproteobacteria</taxon>
        <taxon>Hyphomicrobiales</taxon>
        <taxon>Phyllobacteriaceae</taxon>
        <taxon>Mesorhizobium</taxon>
    </lineage>
</organism>
<evidence type="ECO:0000313" key="5">
    <source>
        <dbReference type="Proteomes" id="UP000188388"/>
    </source>
</evidence>
<evidence type="ECO:0000259" key="3">
    <source>
        <dbReference type="Pfam" id="PF17482"/>
    </source>
</evidence>
<evidence type="ECO:0008006" key="6">
    <source>
        <dbReference type="Google" id="ProtNLM"/>
    </source>
</evidence>